<comment type="caution">
    <text evidence="2">The sequence shown here is derived from an EMBL/GenBank/DDBJ whole genome shotgun (WGS) entry which is preliminary data.</text>
</comment>
<dbReference type="eggNOG" id="ENOG5032RJ7">
    <property type="taxonomic scope" value="Bacteria"/>
</dbReference>
<dbReference type="Proteomes" id="UP000011960">
    <property type="component" value="Unassembled WGS sequence"/>
</dbReference>
<dbReference type="Gene3D" id="3.40.50.9200">
    <property type="entry name" value="Hypothetical protein MTH538"/>
    <property type="match status" value="1"/>
</dbReference>
<evidence type="ECO:0000313" key="2">
    <source>
        <dbReference type="EMBL" id="EMP56433.1"/>
    </source>
</evidence>
<feature type="domain" description="Thoeris protein ThsB TIR-like" evidence="1">
    <location>
        <begin position="6"/>
        <end position="100"/>
    </location>
</feature>
<proteinExistence type="predicted"/>
<dbReference type="STRING" id="1288826.MSNKSG1_05793"/>
<gene>
    <name evidence="2" type="ORF">MSNKSG1_05793</name>
</gene>
<evidence type="ECO:0000259" key="1">
    <source>
        <dbReference type="Pfam" id="PF08937"/>
    </source>
</evidence>
<dbReference type="PATRIC" id="fig|1288826.3.peg.1120"/>
<dbReference type="InterPro" id="IPR036490">
    <property type="entry name" value="ThsB_TIR-like_sf"/>
</dbReference>
<dbReference type="SUPFAM" id="SSF52206">
    <property type="entry name" value="Hypothetical protein MTH538"/>
    <property type="match status" value="1"/>
</dbReference>
<dbReference type="Pfam" id="PF08937">
    <property type="entry name" value="ThsB_TIR"/>
    <property type="match status" value="1"/>
</dbReference>
<name>M7D6V3_9GAMM</name>
<evidence type="ECO:0000313" key="3">
    <source>
        <dbReference type="Proteomes" id="UP000011960"/>
    </source>
</evidence>
<dbReference type="AlphaFoldDB" id="M7D6V3"/>
<dbReference type="OrthoDB" id="9811746at2"/>
<organism evidence="2 3">
    <name type="scientific">Marinobacter santoriniensis NKSG1</name>
    <dbReference type="NCBI Taxonomy" id="1288826"/>
    <lineage>
        <taxon>Bacteria</taxon>
        <taxon>Pseudomonadati</taxon>
        <taxon>Pseudomonadota</taxon>
        <taxon>Gammaproteobacteria</taxon>
        <taxon>Pseudomonadales</taxon>
        <taxon>Marinobacteraceae</taxon>
        <taxon>Marinobacter</taxon>
    </lineage>
</organism>
<accession>M7D6V3</accession>
<protein>
    <recommendedName>
        <fullName evidence="1">Thoeris protein ThsB TIR-like domain-containing protein</fullName>
    </recommendedName>
</protein>
<dbReference type="RefSeq" id="WP_008938306.1">
    <property type="nucleotide sequence ID" value="NZ_APAT01000014.1"/>
</dbReference>
<sequence>MARKVFYSFHFKNDFWRTQQVRNINALEGQKLATANDWEQVKQRGDNAVKQWIAKQMEGKSCVVVLVGESTSSRRWVKHEIAKAWNDGKGVLGIHINKLKDNSGNSSPKGSNPFEKVVPTSLGRNLGGIAPIKTPQGVTSQATYGSIKDNIVDWIEEAIEVRRKYR</sequence>
<dbReference type="InterPro" id="IPR015032">
    <property type="entry name" value="ThsB__TIR-like_domain"/>
</dbReference>
<reference evidence="2 3" key="1">
    <citation type="journal article" date="2013" name="Genome Announc.">
        <title>Genome Sequence of Hydrothermal Arsenic-Respiring Bacterium Marinobacter santoriniensis NKSG1T.</title>
        <authorList>
            <person name="Handley K.M."/>
            <person name="Upton M."/>
            <person name="Beatson S.A."/>
            <person name="Hery M."/>
            <person name="Lloyd J.R."/>
        </authorList>
    </citation>
    <scope>NUCLEOTIDE SEQUENCE [LARGE SCALE GENOMIC DNA]</scope>
    <source>
        <strain evidence="2 3">NKSG1</strain>
    </source>
</reference>
<dbReference type="EMBL" id="APAT01000014">
    <property type="protein sequence ID" value="EMP56433.1"/>
    <property type="molecule type" value="Genomic_DNA"/>
</dbReference>
<keyword evidence="3" id="KW-1185">Reference proteome</keyword>